<dbReference type="AlphaFoldDB" id="H3ALM6"/>
<dbReference type="InterPro" id="IPR027417">
    <property type="entry name" value="P-loop_NTPase"/>
</dbReference>
<dbReference type="HOGENOM" id="CLU_057568_2_0_1"/>
<dbReference type="GO" id="GO:0005634">
    <property type="term" value="C:nucleus"/>
    <property type="evidence" value="ECO:0007669"/>
    <property type="project" value="TreeGrafter"/>
</dbReference>
<feature type="region of interest" description="Disordered" evidence="1">
    <location>
        <begin position="9"/>
        <end position="40"/>
    </location>
</feature>
<dbReference type="Gene3D" id="3.40.50.300">
    <property type="entry name" value="P-loop containing nucleotide triphosphate hydrolases"/>
    <property type="match status" value="1"/>
</dbReference>
<dbReference type="Ensembl" id="ENSLACT00000010626.1">
    <property type="protein sequence ID" value="ENSLACP00000010547.1"/>
    <property type="gene ID" value="ENSLACG00000009293.1"/>
</dbReference>
<reference evidence="2" key="2">
    <citation type="submission" date="2025-08" db="UniProtKB">
        <authorList>
            <consortium name="Ensembl"/>
        </authorList>
    </citation>
    <scope>IDENTIFICATION</scope>
</reference>
<dbReference type="OMA" id="DHFAQKA"/>
<dbReference type="PANTHER" id="PTHR24030:SF0">
    <property type="entry name" value="PROTEIN CMSS1"/>
    <property type="match status" value="1"/>
</dbReference>
<evidence type="ECO:0000313" key="3">
    <source>
        <dbReference type="Proteomes" id="UP000008672"/>
    </source>
</evidence>
<dbReference type="FunCoup" id="H3ALM6">
    <property type="interactions" value="515"/>
</dbReference>
<dbReference type="Bgee" id="ENSLACG00000009293">
    <property type="expression patterns" value="Expressed in chordate pharynx and 6 other cell types or tissues"/>
</dbReference>
<proteinExistence type="predicted"/>
<evidence type="ECO:0000256" key="1">
    <source>
        <dbReference type="SAM" id="MobiDB-lite"/>
    </source>
</evidence>
<dbReference type="STRING" id="7897.ENSLACP00000010547"/>
<dbReference type="Pfam" id="PF14617">
    <property type="entry name" value="CMS1"/>
    <property type="match status" value="1"/>
</dbReference>
<feature type="compositionally biased region" description="Basic and acidic residues" evidence="1">
    <location>
        <begin position="9"/>
        <end position="19"/>
    </location>
</feature>
<gene>
    <name evidence="2" type="primary">CMSS1</name>
</gene>
<dbReference type="Proteomes" id="UP000008672">
    <property type="component" value="Unassembled WGS sequence"/>
</dbReference>
<keyword evidence="3" id="KW-1185">Reference proteome</keyword>
<name>H3ALM6_LATCH</name>
<dbReference type="EMBL" id="AFYH01201671">
    <property type="status" value="NOT_ANNOTATED_CDS"/>
    <property type="molecule type" value="Genomic_DNA"/>
</dbReference>
<accession>H3ALM6</accession>
<reference evidence="2" key="3">
    <citation type="submission" date="2025-09" db="UniProtKB">
        <authorList>
            <consortium name="Ensembl"/>
        </authorList>
    </citation>
    <scope>IDENTIFICATION</scope>
</reference>
<reference evidence="3" key="1">
    <citation type="submission" date="2011-08" db="EMBL/GenBank/DDBJ databases">
        <title>The draft genome of Latimeria chalumnae.</title>
        <authorList>
            <person name="Di Palma F."/>
            <person name="Alfoldi J."/>
            <person name="Johnson J."/>
            <person name="Berlin A."/>
            <person name="Gnerre S."/>
            <person name="Jaffe D."/>
            <person name="MacCallum I."/>
            <person name="Young S."/>
            <person name="Walker B.J."/>
            <person name="Lander E."/>
            <person name="Lindblad-Toh K."/>
        </authorList>
    </citation>
    <scope>NUCLEOTIDE SEQUENCE [LARGE SCALE GENOMIC DNA]</scope>
    <source>
        <strain evidence="3">Wild caught</strain>
    </source>
</reference>
<dbReference type="InterPro" id="IPR032704">
    <property type="entry name" value="Cms1"/>
</dbReference>
<dbReference type="InParanoid" id="H3ALM6"/>
<dbReference type="EMBL" id="AFYH01201672">
    <property type="status" value="NOT_ANNOTATED_CDS"/>
    <property type="molecule type" value="Genomic_DNA"/>
</dbReference>
<evidence type="ECO:0000313" key="2">
    <source>
        <dbReference type="Ensembl" id="ENSLACP00000010547.1"/>
    </source>
</evidence>
<dbReference type="PANTHER" id="PTHR24030">
    <property type="entry name" value="PROTEIN CMSS1"/>
    <property type="match status" value="1"/>
</dbReference>
<protein>
    <submittedName>
        <fullName evidence="2">Cms1 ribosomal small subunit homolog</fullName>
    </submittedName>
</protein>
<dbReference type="GeneTree" id="ENSGT00390000006574"/>
<organism evidence="2 3">
    <name type="scientific">Latimeria chalumnae</name>
    <name type="common">Coelacanth</name>
    <dbReference type="NCBI Taxonomy" id="7897"/>
    <lineage>
        <taxon>Eukaryota</taxon>
        <taxon>Metazoa</taxon>
        <taxon>Chordata</taxon>
        <taxon>Craniata</taxon>
        <taxon>Vertebrata</taxon>
        <taxon>Euteleostomi</taxon>
        <taxon>Coelacanthiformes</taxon>
        <taxon>Coelacanthidae</taxon>
        <taxon>Latimeria</taxon>
    </lineage>
</organism>
<dbReference type="eggNOG" id="KOG3089">
    <property type="taxonomic scope" value="Eukaryota"/>
</dbReference>
<sequence>PAECFLIKEDDQKNEEGSKKPKQKKKKKISDVLATSAPKPATPANLQKLLLKHFEDKRSVIEMEDLHLPDSCFLPNNDLTHSLSSYLKEVCPKWAKLCKNHKEKKSLLMVIVCSSAHRALELIRLLTPFRGKCKVLKLFAKHIKIEEQKNLLDKGVSHLGVGTPGRIKALIEQDALNLQSLKYLIFDWNWRDQKLRRMMDIPEVKQEAIKLLESGIIPACKAQDVKLGLF</sequence>
<dbReference type="SUPFAM" id="SSF52540">
    <property type="entry name" value="P-loop containing nucleoside triphosphate hydrolases"/>
    <property type="match status" value="1"/>
</dbReference>
<dbReference type="GO" id="GO:0030686">
    <property type="term" value="C:90S preribosome"/>
    <property type="evidence" value="ECO:0007669"/>
    <property type="project" value="TreeGrafter"/>
</dbReference>